<accession>A0A4C1X2X3</accession>
<comment type="caution">
    <text evidence="1">The sequence shown here is derived from an EMBL/GenBank/DDBJ whole genome shotgun (WGS) entry which is preliminary data.</text>
</comment>
<protein>
    <submittedName>
        <fullName evidence="1">Uncharacterized protein</fullName>
    </submittedName>
</protein>
<proteinExistence type="predicted"/>
<dbReference type="Proteomes" id="UP000299102">
    <property type="component" value="Unassembled WGS sequence"/>
</dbReference>
<sequence>MRTVGCITPSFLAEAFPILTRRNFLTNNNELNTFKASRGGYASFDGRLSGLGPPIAARAMKCPGSWYSVIGVPKNRNETPDKGVAVFLHPCPLCPDFELRCVKEGPSGGLRTLDRKYSTLGHHHRCGHNVEDRRLDVLSERRSEWFLEFGLSPKSWWSYCSRSEFNQNYRIIPSVTVTRKTG</sequence>
<dbReference type="EMBL" id="BGZK01000713">
    <property type="protein sequence ID" value="GBP57332.1"/>
    <property type="molecule type" value="Genomic_DNA"/>
</dbReference>
<name>A0A4C1X2X3_EUMVA</name>
<organism evidence="1 2">
    <name type="scientific">Eumeta variegata</name>
    <name type="common">Bagworm moth</name>
    <name type="synonym">Eumeta japonica</name>
    <dbReference type="NCBI Taxonomy" id="151549"/>
    <lineage>
        <taxon>Eukaryota</taxon>
        <taxon>Metazoa</taxon>
        <taxon>Ecdysozoa</taxon>
        <taxon>Arthropoda</taxon>
        <taxon>Hexapoda</taxon>
        <taxon>Insecta</taxon>
        <taxon>Pterygota</taxon>
        <taxon>Neoptera</taxon>
        <taxon>Endopterygota</taxon>
        <taxon>Lepidoptera</taxon>
        <taxon>Glossata</taxon>
        <taxon>Ditrysia</taxon>
        <taxon>Tineoidea</taxon>
        <taxon>Psychidae</taxon>
        <taxon>Oiketicinae</taxon>
        <taxon>Eumeta</taxon>
    </lineage>
</organism>
<evidence type="ECO:0000313" key="1">
    <source>
        <dbReference type="EMBL" id="GBP57332.1"/>
    </source>
</evidence>
<gene>
    <name evidence="1" type="ORF">EVAR_39972_1</name>
</gene>
<evidence type="ECO:0000313" key="2">
    <source>
        <dbReference type="Proteomes" id="UP000299102"/>
    </source>
</evidence>
<dbReference type="AlphaFoldDB" id="A0A4C1X2X3"/>
<reference evidence="1 2" key="1">
    <citation type="journal article" date="2019" name="Commun. Biol.">
        <title>The bagworm genome reveals a unique fibroin gene that provides high tensile strength.</title>
        <authorList>
            <person name="Kono N."/>
            <person name="Nakamura H."/>
            <person name="Ohtoshi R."/>
            <person name="Tomita M."/>
            <person name="Numata K."/>
            <person name="Arakawa K."/>
        </authorList>
    </citation>
    <scope>NUCLEOTIDE SEQUENCE [LARGE SCALE GENOMIC DNA]</scope>
</reference>
<keyword evidence="2" id="KW-1185">Reference proteome</keyword>